<evidence type="ECO:0000313" key="1">
    <source>
        <dbReference type="EMBL" id="KAL3582212.1"/>
    </source>
</evidence>
<keyword evidence="2" id="KW-1185">Reference proteome</keyword>
<reference evidence="1 2" key="1">
    <citation type="journal article" date="2024" name="Plant Biotechnol. J.">
        <title>Genome and CRISPR/Cas9 system of a widespread forest tree (Populus alba) in the world.</title>
        <authorList>
            <person name="Liu Y.J."/>
            <person name="Jiang P.F."/>
            <person name="Han X.M."/>
            <person name="Li X.Y."/>
            <person name="Wang H.M."/>
            <person name="Wang Y.J."/>
            <person name="Wang X.X."/>
            <person name="Zeng Q.Y."/>
        </authorList>
    </citation>
    <scope>NUCLEOTIDE SEQUENCE [LARGE SCALE GENOMIC DNA]</scope>
    <source>
        <strain evidence="2">cv. PAL-ZL1</strain>
    </source>
</reference>
<dbReference type="EMBL" id="RCHU02000008">
    <property type="protein sequence ID" value="KAL3582212.1"/>
    <property type="molecule type" value="Genomic_DNA"/>
</dbReference>
<sequence>MYAWRQISISHFTILYSNSPVLSEQNHKDVLIVVDSQDYPELIESLEGDQDDQQFRRKLAWEAFNIVLPMILQFQNGCGNKLWGGLELRVRVSEPYIFVKHSNPSGVASRHDILEAYRLAFKADPVSKFGGIVAFNIEVDQVLWARSQAGHGLLQLDSILDATQILSNSGYVAMALILEFGSQTDLIPPSQSLTIFSPSDTAFSLSGQPSLDLLHFHFTPRSFSLNSLKSLPPGYQIPTLFSNHSLVISSNADSQTSVNGVKINGSALYDDGFLVIFGVDNFLDPDFTVSGSINGSTGGICECHVTSGDDDYSFEEASGVLKSRGYSVMASFLDLQLAKFKDHTRLTILAPVDEIVKGFMGDFSDYRSIFLRHVVPCKISWRDLVSLDDGVVLPTYLRGFKINVTVSSTFLMFNGVQVIVPEIYSNSWLAVHGLEGSLVMQEPTATASNAEKIVVDFKAIKVLIAFYFLLLCTSQLNSILPKSKPGFFSRLQPIEKGSVDAIE</sequence>
<gene>
    <name evidence="1" type="ORF">D5086_016544</name>
</gene>
<comment type="caution">
    <text evidence="1">The sequence shown here is derived from an EMBL/GenBank/DDBJ whole genome shotgun (WGS) entry which is preliminary data.</text>
</comment>
<name>A0ACC4BUV7_POPAL</name>
<accession>A0ACC4BUV7</accession>
<protein>
    <submittedName>
        <fullName evidence="1">Uncharacterized protein</fullName>
    </submittedName>
</protein>
<organism evidence="1 2">
    <name type="scientific">Populus alba</name>
    <name type="common">White poplar</name>
    <dbReference type="NCBI Taxonomy" id="43335"/>
    <lineage>
        <taxon>Eukaryota</taxon>
        <taxon>Viridiplantae</taxon>
        <taxon>Streptophyta</taxon>
        <taxon>Embryophyta</taxon>
        <taxon>Tracheophyta</taxon>
        <taxon>Spermatophyta</taxon>
        <taxon>Magnoliopsida</taxon>
        <taxon>eudicotyledons</taxon>
        <taxon>Gunneridae</taxon>
        <taxon>Pentapetalae</taxon>
        <taxon>rosids</taxon>
        <taxon>fabids</taxon>
        <taxon>Malpighiales</taxon>
        <taxon>Salicaceae</taxon>
        <taxon>Saliceae</taxon>
        <taxon>Populus</taxon>
    </lineage>
</organism>
<evidence type="ECO:0000313" key="2">
    <source>
        <dbReference type="Proteomes" id="UP000309997"/>
    </source>
</evidence>
<proteinExistence type="predicted"/>
<dbReference type="Proteomes" id="UP000309997">
    <property type="component" value="Unassembled WGS sequence"/>
</dbReference>